<dbReference type="Proteomes" id="UP000651057">
    <property type="component" value="Unassembled WGS sequence"/>
</dbReference>
<dbReference type="PANTHER" id="PTHR40459">
    <property type="entry name" value="CONSERVED HYPOTHETICAL ALANINE AND LEUCINE RICH PROTEIN"/>
    <property type="match status" value="1"/>
</dbReference>
<dbReference type="Pfam" id="PF03807">
    <property type="entry name" value="F420_oxidored"/>
    <property type="match status" value="1"/>
</dbReference>
<protein>
    <submittedName>
        <fullName evidence="3">DUF2520 domain-containing protein</fullName>
    </submittedName>
</protein>
<dbReference type="SUPFAM" id="SSF51735">
    <property type="entry name" value="NAD(P)-binding Rossmann-fold domains"/>
    <property type="match status" value="1"/>
</dbReference>
<dbReference type="InterPro" id="IPR028939">
    <property type="entry name" value="P5C_Rdtase_cat_N"/>
</dbReference>
<dbReference type="InterPro" id="IPR008927">
    <property type="entry name" value="6-PGluconate_DH-like_C_sf"/>
</dbReference>
<feature type="domain" description="DUF2520" evidence="2">
    <location>
        <begin position="122"/>
        <end position="245"/>
    </location>
</feature>
<evidence type="ECO:0000313" key="3">
    <source>
        <dbReference type="EMBL" id="MBL0685782.1"/>
    </source>
</evidence>
<proteinExistence type="predicted"/>
<comment type="caution">
    <text evidence="3">The sequence shown here is derived from an EMBL/GenBank/DDBJ whole genome shotgun (WGS) entry which is preliminary data.</text>
</comment>
<dbReference type="Gene3D" id="1.10.1040.20">
    <property type="entry name" value="ProC-like, C-terminal domain"/>
    <property type="match status" value="1"/>
</dbReference>
<dbReference type="PANTHER" id="PTHR40459:SF1">
    <property type="entry name" value="CONSERVED HYPOTHETICAL ALANINE AND LEUCINE RICH PROTEIN"/>
    <property type="match status" value="1"/>
</dbReference>
<keyword evidence="4" id="KW-1185">Reference proteome</keyword>
<evidence type="ECO:0000313" key="4">
    <source>
        <dbReference type="Proteomes" id="UP000651057"/>
    </source>
</evidence>
<feature type="domain" description="Pyrroline-5-carboxylate reductase catalytic N-terminal" evidence="1">
    <location>
        <begin position="4"/>
        <end position="85"/>
    </location>
</feature>
<dbReference type="AlphaFoldDB" id="A0A937DBI6"/>
<dbReference type="RefSeq" id="WP_201924179.1">
    <property type="nucleotide sequence ID" value="NZ_BAABAX010000018.1"/>
</dbReference>
<dbReference type="Gene3D" id="3.40.50.720">
    <property type="entry name" value="NAD(P)-binding Rossmann-like Domain"/>
    <property type="match status" value="1"/>
</dbReference>
<name>A0A937DBI6_9FLAO</name>
<dbReference type="InterPro" id="IPR036291">
    <property type="entry name" value="NAD(P)-bd_dom_sf"/>
</dbReference>
<evidence type="ECO:0000259" key="1">
    <source>
        <dbReference type="Pfam" id="PF03807"/>
    </source>
</evidence>
<gene>
    <name evidence="3" type="ORF">JJQ60_19785</name>
</gene>
<reference evidence="3" key="1">
    <citation type="submission" date="2021-01" db="EMBL/GenBank/DDBJ databases">
        <authorList>
            <person name="Zhong Y.L."/>
        </authorList>
    </citation>
    <scope>NUCLEOTIDE SEQUENCE</scope>
    <source>
        <strain evidence="3">KCTC 23302</strain>
    </source>
</reference>
<sequence length="254" mass="28554">MIRVVLLGAGNVAQHLYTALCNQTSVEVIQCYNRKGSKLHPDQKKELVTNTLTELVDADIYILAISDDAIEEVSSNLPFTNRLVVHTSGSVPMDTIHSSNRKGVFYPLQTFSKDKTVDFSTIPFCLEAENEKDYNLLKELGVTLSQKLYKISSQQRNALHVSAVFVNNFTNHLFSIGNDICSDNDIPFEILHPLIRETADKIATMNPDNAQTGPAIRNDHKTINRHIKFLSDTTQKELYQTLTKAIQSKYGKKL</sequence>
<dbReference type="InterPro" id="IPR037108">
    <property type="entry name" value="TM1727-like_C_sf"/>
</dbReference>
<dbReference type="SUPFAM" id="SSF48179">
    <property type="entry name" value="6-phosphogluconate dehydrogenase C-terminal domain-like"/>
    <property type="match status" value="1"/>
</dbReference>
<evidence type="ECO:0000259" key="2">
    <source>
        <dbReference type="Pfam" id="PF10728"/>
    </source>
</evidence>
<accession>A0A937DBI6</accession>
<dbReference type="EMBL" id="JAERQJ010000012">
    <property type="protein sequence ID" value="MBL0685782.1"/>
    <property type="molecule type" value="Genomic_DNA"/>
</dbReference>
<dbReference type="Pfam" id="PF10728">
    <property type="entry name" value="DUF2520"/>
    <property type="match status" value="1"/>
</dbReference>
<dbReference type="InterPro" id="IPR018931">
    <property type="entry name" value="DUF2520"/>
</dbReference>
<organism evidence="3 4">
    <name type="scientific">Aquimarina mytili</name>
    <dbReference type="NCBI Taxonomy" id="874423"/>
    <lineage>
        <taxon>Bacteria</taxon>
        <taxon>Pseudomonadati</taxon>
        <taxon>Bacteroidota</taxon>
        <taxon>Flavobacteriia</taxon>
        <taxon>Flavobacteriales</taxon>
        <taxon>Flavobacteriaceae</taxon>
        <taxon>Aquimarina</taxon>
    </lineage>
</organism>